<feature type="binding site" evidence="9">
    <location>
        <position position="425"/>
    </location>
    <ligand>
        <name>Mg(2+)</name>
        <dbReference type="ChEBI" id="CHEBI:18420"/>
        <label>2</label>
    </ligand>
</feature>
<sequence>MKSLTLFWKELANELAGWCSTSTALDYNKLESRVEHEGMEFLTITLPTFAKGLERALERGKMVPQDTPGFAWRSGLPLFLRGFLERVFDPGSGRLLDEPCIDSIFAIRQLSMVFAKILVPCSDARREEAMRKFIQCELEVRSADKNMSEEDVSAFRRLSTLVFGQCLSDVDKIIYDREVNLVDEDHWVFAGKVLPKHGPGSTAERLLGNRKFEQREWTDRLESVFPFSEYAIPNWRYMYLQDRVDFREPGRERPVRVVPVPKTLKTPRIIAIEPTCMQYMQQAVLAVLIRRIEQDNILSRLLGFTYQEPNRLMACEGSLSGDLATLDLSEASDRVSNQHVRLLLRNFRSLFEAVDATRSRKADVPGHGVIRLAKFASMGSALCFPFEAMTFLVIILVGIERELNRQMTHKDIMSLLGRVRVYGDDIIIPVEYVRCVISALEDFGLQVNRDKSFWTGKFRESCGGDFYDGVWVTPVRIRREFPSGRKQSRELISVVSLRNQLYSTGLWSTAAWLDDQIRPMLGGIFPIVESDSAALGRHSLLPPKGNGTVSDHHVLATRAWMPVPKLPSSPLGNEGALLKCLLSLEQSNGSEPAADSEHLVFAGRSDAVYIKLGWTPLQFGGAATY</sequence>
<evidence type="ECO:0000256" key="6">
    <source>
        <dbReference type="ARBA" id="ARBA00022953"/>
    </source>
</evidence>
<keyword evidence="4" id="KW-0548">Nucleotidyltransferase</keyword>
<dbReference type="EC" id="2.7.7.48" evidence="1"/>
<dbReference type="PROSITE" id="PS50522">
    <property type="entry name" value="RDRP_PHAGE"/>
    <property type="match status" value="1"/>
</dbReference>
<accession>A0A514DBL8</accession>
<feature type="binding site" evidence="9">
    <location>
        <position position="327"/>
    </location>
    <ligand>
        <name>Mg(2+)</name>
        <dbReference type="ChEBI" id="CHEBI:18420"/>
        <label>2</label>
    </ligand>
</feature>
<reference evidence="11" key="1">
    <citation type="submission" date="2019-05" db="EMBL/GenBank/DDBJ databases">
        <title>Metatranscriptomic reconstruction reveals RNA viruses with the potential to shape carbon cycling in soil.</title>
        <authorList>
            <person name="Starr E.P."/>
            <person name="Nuccio E."/>
            <person name="Pett-Ridge J."/>
            <person name="Banfield J.F."/>
            <person name="Firestone M.K."/>
        </authorList>
    </citation>
    <scope>NUCLEOTIDE SEQUENCE</scope>
    <source>
        <strain evidence="11">H3_Bulk_41_scaffold_587</strain>
    </source>
</reference>
<feature type="binding site" evidence="9">
    <location>
        <position position="424"/>
    </location>
    <ligand>
        <name>Mg(2+)</name>
        <dbReference type="ChEBI" id="CHEBI:18420"/>
        <label>2</label>
    </ligand>
</feature>
<name>A0A514DBL8_9VIRU</name>
<evidence type="ECO:0000256" key="5">
    <source>
        <dbReference type="ARBA" id="ARBA00022741"/>
    </source>
</evidence>
<dbReference type="GO" id="GO:0003968">
    <property type="term" value="F:RNA-directed RNA polymerase activity"/>
    <property type="evidence" value="ECO:0007669"/>
    <property type="project" value="UniProtKB-KW"/>
</dbReference>
<dbReference type="EMBL" id="MN035950">
    <property type="protein sequence ID" value="QDH91015.1"/>
    <property type="molecule type" value="Genomic_RNA"/>
</dbReference>
<keyword evidence="2 11" id="KW-0696">RNA-directed RNA polymerase</keyword>
<evidence type="ECO:0000313" key="11">
    <source>
        <dbReference type="EMBL" id="QDH91015.1"/>
    </source>
</evidence>
<dbReference type="SUPFAM" id="SSF56672">
    <property type="entry name" value="DNA/RNA polymerases"/>
    <property type="match status" value="1"/>
</dbReference>
<dbReference type="InterPro" id="IPR043502">
    <property type="entry name" value="DNA/RNA_pol_sf"/>
</dbReference>
<dbReference type="InterPro" id="IPR007096">
    <property type="entry name" value="RNA-dir_Rpol_cat_phage"/>
</dbReference>
<dbReference type="GO" id="GO:0039694">
    <property type="term" value="P:viral RNA genome replication"/>
    <property type="evidence" value="ECO:0007669"/>
    <property type="project" value="InterPro"/>
</dbReference>
<keyword evidence="9" id="KW-0460">Magnesium</keyword>
<evidence type="ECO:0000256" key="8">
    <source>
        <dbReference type="ARBA" id="ARBA00048744"/>
    </source>
</evidence>
<evidence type="ECO:0000256" key="3">
    <source>
        <dbReference type="ARBA" id="ARBA00022679"/>
    </source>
</evidence>
<keyword evidence="6" id="KW-0693">Viral RNA replication</keyword>
<keyword evidence="3" id="KW-0808">Transferase</keyword>
<dbReference type="InterPro" id="IPR005093">
    <property type="entry name" value="RNArep_beta"/>
</dbReference>
<organism evidence="11">
    <name type="scientific">Leviviridae sp</name>
    <dbReference type="NCBI Taxonomy" id="2027243"/>
    <lineage>
        <taxon>Viruses</taxon>
        <taxon>Riboviria</taxon>
        <taxon>Orthornavirae</taxon>
        <taxon>Lenarviricota</taxon>
        <taxon>Leviviricetes</taxon>
        <taxon>Norzivirales</taxon>
        <taxon>Fiersviridae</taxon>
    </lineage>
</organism>
<evidence type="ECO:0000256" key="7">
    <source>
        <dbReference type="ARBA" id="ARBA00030248"/>
    </source>
</evidence>
<dbReference type="GO" id="GO:0046872">
    <property type="term" value="F:metal ion binding"/>
    <property type="evidence" value="ECO:0007669"/>
    <property type="project" value="UniProtKB-KW"/>
</dbReference>
<evidence type="ECO:0000256" key="2">
    <source>
        <dbReference type="ARBA" id="ARBA00022484"/>
    </source>
</evidence>
<feature type="domain" description="RdRp catalytic" evidence="10">
    <location>
        <begin position="312"/>
        <end position="456"/>
    </location>
</feature>
<evidence type="ECO:0000256" key="9">
    <source>
        <dbReference type="PIRSR" id="PIRSR605093-1"/>
    </source>
</evidence>
<proteinExistence type="predicted"/>
<comment type="cofactor">
    <cofactor evidence="9">
        <name>Mg(2+)</name>
        <dbReference type="ChEBI" id="CHEBI:18420"/>
    </cofactor>
    <text evidence="9">Binds 2 Mg(2+) per subunit.</text>
</comment>
<protein>
    <recommendedName>
        <fullName evidence="1">RNA-directed RNA polymerase</fullName>
        <ecNumber evidence="1">2.7.7.48</ecNumber>
    </recommendedName>
    <alternativeName>
        <fullName evidence="7">RNA replicase beta chain</fullName>
    </alternativeName>
</protein>
<keyword evidence="9" id="KW-0479">Metal-binding</keyword>
<evidence type="ECO:0000256" key="1">
    <source>
        <dbReference type="ARBA" id="ARBA00012494"/>
    </source>
</evidence>
<dbReference type="Pfam" id="PF03431">
    <property type="entry name" value="RNA_replicase_B"/>
    <property type="match status" value="1"/>
</dbReference>
<evidence type="ECO:0000256" key="4">
    <source>
        <dbReference type="ARBA" id="ARBA00022695"/>
    </source>
</evidence>
<keyword evidence="5" id="KW-0547">Nucleotide-binding</keyword>
<evidence type="ECO:0000259" key="10">
    <source>
        <dbReference type="PROSITE" id="PS50522"/>
    </source>
</evidence>
<gene>
    <name evidence="11" type="ORF">H3Bulk41587_000001</name>
</gene>
<dbReference type="GO" id="GO:0000166">
    <property type="term" value="F:nucleotide binding"/>
    <property type="evidence" value="ECO:0007669"/>
    <property type="project" value="UniProtKB-KW"/>
</dbReference>
<comment type="catalytic activity">
    <reaction evidence="8">
        <text>RNA(n) + a ribonucleoside 5'-triphosphate = RNA(n+1) + diphosphate</text>
        <dbReference type="Rhea" id="RHEA:21248"/>
        <dbReference type="Rhea" id="RHEA-COMP:14527"/>
        <dbReference type="Rhea" id="RHEA-COMP:17342"/>
        <dbReference type="ChEBI" id="CHEBI:33019"/>
        <dbReference type="ChEBI" id="CHEBI:61557"/>
        <dbReference type="ChEBI" id="CHEBI:140395"/>
        <dbReference type="EC" id="2.7.7.48"/>
    </reaction>
</comment>